<dbReference type="AlphaFoldDB" id="A0AA36MGN6"/>
<dbReference type="Proteomes" id="UP001176961">
    <property type="component" value="Unassembled WGS sequence"/>
</dbReference>
<feature type="transmembrane region" description="Helical" evidence="1">
    <location>
        <begin position="193"/>
        <end position="214"/>
    </location>
</feature>
<keyword evidence="3" id="KW-1185">Reference proteome</keyword>
<keyword evidence="1" id="KW-0472">Membrane</keyword>
<evidence type="ECO:0000313" key="3">
    <source>
        <dbReference type="Proteomes" id="UP001176961"/>
    </source>
</evidence>
<dbReference type="PROSITE" id="PS51257">
    <property type="entry name" value="PROKAR_LIPOPROTEIN"/>
    <property type="match status" value="1"/>
</dbReference>
<name>A0AA36MGN6_CYLNA</name>
<proteinExistence type="predicted"/>
<sequence>MFYVRVIIGSIVLLSCVAVTLFLVPWVIYSSEWRLEQTTMQDRFLDELKWEQSRSTLSNQVTKAAKEQKLPKTEIEDIIVRYLDNYLQNAVRHSSSRPETTYWTYPSSIWFVVCQIMSVQPLRNLEIFSVVTHLLSLYYKLLGPSVAVLIIASMAATITWIFTVMLPCVLQMPKDLAQCLTSAYQKRLMTRDLIVMTLSLCYFVGVTILCASLYSSHSGTDTRTTLGDLLAMMSLTTLSGKEVYGHGTKNSIMEALYWSSLLFLTNSALAAAFASIIRAYCTWLNSDEVIATPEELLASLEKEKRERRNQLIYHDKSE</sequence>
<keyword evidence="1" id="KW-1133">Transmembrane helix</keyword>
<comment type="caution">
    <text evidence="2">The sequence shown here is derived from an EMBL/GenBank/DDBJ whole genome shotgun (WGS) entry which is preliminary data.</text>
</comment>
<evidence type="ECO:0000313" key="2">
    <source>
        <dbReference type="EMBL" id="CAJ0609425.1"/>
    </source>
</evidence>
<feature type="transmembrane region" description="Helical" evidence="1">
    <location>
        <begin position="255"/>
        <end position="277"/>
    </location>
</feature>
<keyword evidence="1" id="KW-0812">Transmembrane</keyword>
<feature type="transmembrane region" description="Helical" evidence="1">
    <location>
        <begin position="142"/>
        <end position="172"/>
    </location>
</feature>
<dbReference type="Gene3D" id="1.10.287.70">
    <property type="match status" value="1"/>
</dbReference>
<gene>
    <name evidence="2" type="ORF">CYNAS_LOCUS21408</name>
</gene>
<evidence type="ECO:0000256" key="1">
    <source>
        <dbReference type="SAM" id="Phobius"/>
    </source>
</evidence>
<dbReference type="EMBL" id="CATQJL010000326">
    <property type="protein sequence ID" value="CAJ0609425.1"/>
    <property type="molecule type" value="Genomic_DNA"/>
</dbReference>
<feature type="transmembrane region" description="Helical" evidence="1">
    <location>
        <begin position="6"/>
        <end position="29"/>
    </location>
</feature>
<accession>A0AA36MGN6</accession>
<organism evidence="2 3">
    <name type="scientific">Cylicocyclus nassatus</name>
    <name type="common">Nematode worm</name>
    <dbReference type="NCBI Taxonomy" id="53992"/>
    <lineage>
        <taxon>Eukaryota</taxon>
        <taxon>Metazoa</taxon>
        <taxon>Ecdysozoa</taxon>
        <taxon>Nematoda</taxon>
        <taxon>Chromadorea</taxon>
        <taxon>Rhabditida</taxon>
        <taxon>Rhabditina</taxon>
        <taxon>Rhabditomorpha</taxon>
        <taxon>Strongyloidea</taxon>
        <taxon>Strongylidae</taxon>
        <taxon>Cylicocyclus</taxon>
    </lineage>
</organism>
<reference evidence="2" key="1">
    <citation type="submission" date="2023-07" db="EMBL/GenBank/DDBJ databases">
        <authorList>
            <consortium name="CYATHOMIX"/>
        </authorList>
    </citation>
    <scope>NUCLEOTIDE SEQUENCE</scope>
    <source>
        <strain evidence="2">N/A</strain>
    </source>
</reference>
<protein>
    <submittedName>
        <fullName evidence="2">Uncharacterized protein</fullName>
    </submittedName>
</protein>